<evidence type="ECO:0000259" key="1">
    <source>
        <dbReference type="PROSITE" id="PS52039"/>
    </source>
</evidence>
<dbReference type="PRINTS" id="PR00417">
    <property type="entry name" value="PRTPISMRASEI"/>
</dbReference>
<dbReference type="Pfam" id="PF01131">
    <property type="entry name" value="Topoisom_bac"/>
    <property type="match status" value="1"/>
</dbReference>
<protein>
    <submittedName>
        <fullName evidence="2">Dna topoisomerase</fullName>
    </submittedName>
</protein>
<gene>
    <name evidence="2" type="ORF">FRX31_010494</name>
</gene>
<dbReference type="InterPro" id="IPR013497">
    <property type="entry name" value="Topo_IA_cen"/>
</dbReference>
<dbReference type="GO" id="GO:0006265">
    <property type="term" value="P:DNA topological change"/>
    <property type="evidence" value="ECO:0007669"/>
    <property type="project" value="InterPro"/>
</dbReference>
<reference evidence="2 3" key="1">
    <citation type="submission" date="2020-06" db="EMBL/GenBank/DDBJ databases">
        <title>Transcriptomic and genomic resources for Thalictrum thalictroides and T. hernandezii: Facilitating candidate gene discovery in an emerging model plant lineage.</title>
        <authorList>
            <person name="Arias T."/>
            <person name="Riano-Pachon D.M."/>
            <person name="Di Stilio V.S."/>
        </authorList>
    </citation>
    <scope>NUCLEOTIDE SEQUENCE [LARGE SCALE GENOMIC DNA]</scope>
    <source>
        <strain evidence="3">cv. WT478/WT964</strain>
        <tissue evidence="2">Leaves</tissue>
    </source>
</reference>
<organism evidence="2 3">
    <name type="scientific">Thalictrum thalictroides</name>
    <name type="common">Rue-anemone</name>
    <name type="synonym">Anemone thalictroides</name>
    <dbReference type="NCBI Taxonomy" id="46969"/>
    <lineage>
        <taxon>Eukaryota</taxon>
        <taxon>Viridiplantae</taxon>
        <taxon>Streptophyta</taxon>
        <taxon>Embryophyta</taxon>
        <taxon>Tracheophyta</taxon>
        <taxon>Spermatophyta</taxon>
        <taxon>Magnoliopsida</taxon>
        <taxon>Ranunculales</taxon>
        <taxon>Ranunculaceae</taxon>
        <taxon>Thalictroideae</taxon>
        <taxon>Thalictrum</taxon>
    </lineage>
</organism>
<name>A0A7J6WRA8_THATH</name>
<feature type="non-terminal residue" evidence="2">
    <location>
        <position position="1"/>
    </location>
</feature>
<dbReference type="Proteomes" id="UP000554482">
    <property type="component" value="Unassembled WGS sequence"/>
</dbReference>
<accession>A0A7J6WRA8</accession>
<dbReference type="PANTHER" id="PTHR42785:SF1">
    <property type="entry name" value="DNA TOPOISOMERASE"/>
    <property type="match status" value="1"/>
</dbReference>
<evidence type="ECO:0000313" key="2">
    <source>
        <dbReference type="EMBL" id="KAF5199919.1"/>
    </source>
</evidence>
<keyword evidence="2" id="KW-0413">Isomerase</keyword>
<sequence>MQLAQKLYEGVKLANEEATGLITYMRTDGLHVSDAAASDIHSLVIERYGKDFASESTRKYFKKVKNAQEAHEAIRPTSIRRLPSMLIGILDEDSLKLYALIWSRTMACQMVPTIIDQ</sequence>
<keyword evidence="3" id="KW-1185">Reference proteome</keyword>
<dbReference type="PROSITE" id="PS52039">
    <property type="entry name" value="TOPO_IA_2"/>
    <property type="match status" value="1"/>
</dbReference>
<dbReference type="OrthoDB" id="430051at2759"/>
<dbReference type="InterPro" id="IPR013826">
    <property type="entry name" value="Topo_IA_cen_sub3"/>
</dbReference>
<dbReference type="EMBL" id="JABWDY010011310">
    <property type="protein sequence ID" value="KAF5199919.1"/>
    <property type="molecule type" value="Genomic_DNA"/>
</dbReference>
<dbReference type="GO" id="GO:0003677">
    <property type="term" value="F:DNA binding"/>
    <property type="evidence" value="ECO:0007669"/>
    <property type="project" value="InterPro"/>
</dbReference>
<dbReference type="InterPro" id="IPR023406">
    <property type="entry name" value="Topo_IA_AS"/>
</dbReference>
<comment type="caution">
    <text evidence="2">The sequence shown here is derived from an EMBL/GenBank/DDBJ whole genome shotgun (WGS) entry which is preliminary data.</text>
</comment>
<dbReference type="PANTHER" id="PTHR42785">
    <property type="entry name" value="DNA TOPOISOMERASE, TYPE IA, CORE"/>
    <property type="match status" value="1"/>
</dbReference>
<evidence type="ECO:0000313" key="3">
    <source>
        <dbReference type="Proteomes" id="UP000554482"/>
    </source>
</evidence>
<dbReference type="Gene3D" id="1.10.290.10">
    <property type="entry name" value="Topoisomerase I, domain 4"/>
    <property type="match status" value="1"/>
</dbReference>
<dbReference type="InterPro" id="IPR000380">
    <property type="entry name" value="Topo_IA"/>
</dbReference>
<dbReference type="InterPro" id="IPR023405">
    <property type="entry name" value="Topo_IA_core_domain"/>
</dbReference>
<dbReference type="SUPFAM" id="SSF56712">
    <property type="entry name" value="Prokaryotic type I DNA topoisomerase"/>
    <property type="match status" value="1"/>
</dbReference>
<proteinExistence type="predicted"/>
<dbReference type="AlphaFoldDB" id="A0A7J6WRA8"/>
<dbReference type="PROSITE" id="PS00396">
    <property type="entry name" value="TOPO_IA_1"/>
    <property type="match status" value="1"/>
</dbReference>
<dbReference type="GO" id="GO:0003917">
    <property type="term" value="F:DNA topoisomerase type I (single strand cut, ATP-independent) activity"/>
    <property type="evidence" value="ECO:0007669"/>
    <property type="project" value="InterPro"/>
</dbReference>
<feature type="domain" description="Topo IA-type catalytic" evidence="1">
    <location>
        <begin position="1"/>
        <end position="117"/>
    </location>
</feature>